<accession>A0ABW1YQA4</accession>
<keyword evidence="1" id="KW-1133">Transmembrane helix</keyword>
<feature type="transmembrane region" description="Helical" evidence="1">
    <location>
        <begin position="12"/>
        <end position="30"/>
    </location>
</feature>
<proteinExistence type="predicted"/>
<dbReference type="Proteomes" id="UP001596425">
    <property type="component" value="Unassembled WGS sequence"/>
</dbReference>
<organism evidence="2 3">
    <name type="scientific">Microbulbifer taiwanensis</name>
    <dbReference type="NCBI Taxonomy" id="986746"/>
    <lineage>
        <taxon>Bacteria</taxon>
        <taxon>Pseudomonadati</taxon>
        <taxon>Pseudomonadota</taxon>
        <taxon>Gammaproteobacteria</taxon>
        <taxon>Cellvibrionales</taxon>
        <taxon>Microbulbiferaceae</taxon>
        <taxon>Microbulbifer</taxon>
    </lineage>
</organism>
<comment type="caution">
    <text evidence="2">The sequence shown here is derived from an EMBL/GenBank/DDBJ whole genome shotgun (WGS) entry which is preliminary data.</text>
</comment>
<evidence type="ECO:0000313" key="3">
    <source>
        <dbReference type="Proteomes" id="UP001596425"/>
    </source>
</evidence>
<keyword evidence="1" id="KW-0472">Membrane</keyword>
<keyword evidence="1" id="KW-0812">Transmembrane</keyword>
<dbReference type="EMBL" id="JBHSVR010000001">
    <property type="protein sequence ID" value="MFC6634553.1"/>
    <property type="molecule type" value="Genomic_DNA"/>
</dbReference>
<gene>
    <name evidence="2" type="ORF">ACFQBM_14770</name>
</gene>
<dbReference type="RefSeq" id="WP_193194413.1">
    <property type="nucleotide sequence ID" value="NZ_JACZFR010000060.1"/>
</dbReference>
<reference evidence="3" key="1">
    <citation type="journal article" date="2019" name="Int. J. Syst. Evol. Microbiol.">
        <title>The Global Catalogue of Microorganisms (GCM) 10K type strain sequencing project: providing services to taxonomists for standard genome sequencing and annotation.</title>
        <authorList>
            <consortium name="The Broad Institute Genomics Platform"/>
            <consortium name="The Broad Institute Genome Sequencing Center for Infectious Disease"/>
            <person name="Wu L."/>
            <person name="Ma J."/>
        </authorList>
    </citation>
    <scope>NUCLEOTIDE SEQUENCE [LARGE SCALE GENOMIC DNA]</scope>
    <source>
        <strain evidence="3">CGMCC 1.13718</strain>
    </source>
</reference>
<sequence length="206" mass="23617">MKFNLFRGEGRRLLVDTLVVLIGVLAALVLNNVREDMLAERAARDATERLIQEVASNAEELRSIRGRVERRISALRELQANIPPGRSLKDLLEQFRGYSMAELNASSWEYLSRSALVDSVDAGLLQEAFTLYSFNKHFDRLNGQIQDIAYSELFVSPEKAAVAIDISETIMWQQLLWIEELLPKYEQFLDRYSVAERPEEVGVVRR</sequence>
<name>A0ABW1YQA4_9GAMM</name>
<keyword evidence="3" id="KW-1185">Reference proteome</keyword>
<evidence type="ECO:0000256" key="1">
    <source>
        <dbReference type="SAM" id="Phobius"/>
    </source>
</evidence>
<protein>
    <submittedName>
        <fullName evidence="2">Uncharacterized protein</fullName>
    </submittedName>
</protein>
<evidence type="ECO:0000313" key="2">
    <source>
        <dbReference type="EMBL" id="MFC6634553.1"/>
    </source>
</evidence>